<dbReference type="EMBL" id="PKMF04000028">
    <property type="protein sequence ID" value="KAK7857374.1"/>
    <property type="molecule type" value="Genomic_DNA"/>
</dbReference>
<dbReference type="InterPro" id="IPR023214">
    <property type="entry name" value="HAD_sf"/>
</dbReference>
<feature type="domain" description="BRCT" evidence="7">
    <location>
        <begin position="290"/>
        <end position="380"/>
    </location>
</feature>
<evidence type="ECO:0000313" key="9">
    <source>
        <dbReference type="EMBL" id="KAK7857374.1"/>
    </source>
</evidence>
<feature type="domain" description="FCP1 homology" evidence="8">
    <location>
        <begin position="65"/>
        <end position="244"/>
    </location>
</feature>
<dbReference type="PROSITE" id="PS50172">
    <property type="entry name" value="BRCT"/>
    <property type="match status" value="2"/>
</dbReference>
<comment type="catalytic activity">
    <reaction evidence="4 6">
        <text>O-phospho-L-seryl-[protein] + H2O = L-seryl-[protein] + phosphate</text>
        <dbReference type="Rhea" id="RHEA:20629"/>
        <dbReference type="Rhea" id="RHEA-COMP:9863"/>
        <dbReference type="Rhea" id="RHEA-COMP:11604"/>
        <dbReference type="ChEBI" id="CHEBI:15377"/>
        <dbReference type="ChEBI" id="CHEBI:29999"/>
        <dbReference type="ChEBI" id="CHEBI:43474"/>
        <dbReference type="ChEBI" id="CHEBI:83421"/>
        <dbReference type="EC" id="3.1.3.16"/>
    </reaction>
</comment>
<reference evidence="9" key="2">
    <citation type="journal article" date="2018" name="Sci. Data">
        <title>The draft genome sequence of cork oak.</title>
        <authorList>
            <person name="Ramos A.M."/>
            <person name="Usie A."/>
            <person name="Barbosa P."/>
            <person name="Barros P.M."/>
            <person name="Capote T."/>
            <person name="Chaves I."/>
            <person name="Simoes F."/>
            <person name="Abreu I."/>
            <person name="Carrasquinho I."/>
            <person name="Faro C."/>
            <person name="Guimaraes J.B."/>
            <person name="Mendonca D."/>
            <person name="Nobrega F."/>
            <person name="Rodrigues L."/>
            <person name="Saibo N.J.M."/>
            <person name="Varela M.C."/>
            <person name="Egas C."/>
            <person name="Matos J."/>
            <person name="Miguel C.M."/>
            <person name="Oliveira M.M."/>
            <person name="Ricardo C.P."/>
            <person name="Goncalves S."/>
        </authorList>
    </citation>
    <scope>NUCLEOTIDE SEQUENCE [LARGE SCALE GENOMIC DNA]</scope>
    <source>
        <strain evidence="9">HL8</strain>
    </source>
</reference>
<dbReference type="GO" id="GO:0005634">
    <property type="term" value="C:nucleus"/>
    <property type="evidence" value="ECO:0007669"/>
    <property type="project" value="UniProtKB-SubCell"/>
</dbReference>
<evidence type="ECO:0000256" key="3">
    <source>
        <dbReference type="ARBA" id="ARBA00023242"/>
    </source>
</evidence>
<name>A0AAW0M3Q4_QUESU</name>
<comment type="function">
    <text evidence="6">This promotes the activity of RNA polymerase II.</text>
</comment>
<protein>
    <recommendedName>
        <fullName evidence="6">RNA polymerase II C-terminal domain phosphatase-like</fullName>
        <ecNumber evidence="6">3.1.3.16</ecNumber>
    </recommendedName>
</protein>
<dbReference type="SUPFAM" id="SSF52113">
    <property type="entry name" value="BRCT domain"/>
    <property type="match status" value="2"/>
</dbReference>
<dbReference type="CDD" id="cd17729">
    <property type="entry name" value="BRCT_CTDP1"/>
    <property type="match status" value="2"/>
</dbReference>
<sequence length="728" mass="84313">MKRRLRSSSKADEGLVACLSATFCGENFKRRKLGHPNHIEQAFLDDDDVVDEVALLRDWKTNDLLRKKKLILVLDLDQTLLEARAIKKLTSEENYLLESEAEADQDCTSSSGGKGSLFKFEVEPPLLVKLRPFVKEFLKAANDMFEMYIYTRACRVYALKVARLLDPDGDYFLSRIITRDERPGCDKKCLDEVLGHENVVLIVDDNRNMWPKHQANLINIQKYEYFASSYWRARDDRYKSLAEKKIDESETNGPLARILDVLQRIHKLFFHPKLEVDLARRDARLALKLIRLKVLGGCVLFFSELISGPPEESHIWGMAEELGAMCTVELGPAVTHVVTVDIETEGAQWAEQKKKFLVHPTWIQAAYNSFQREPEGNFPSHQQNIKRRKLDEYRNDVIKLERDWKTHHLLRNKKLILVLDLDLTLMESTEIEKLSSEDKYLLEEAEVVEQGGGKGTLFAYQDKKFPRLVKLRPFVKQFLKAANDMFEMYIYTKANRIYALRVARLLDPDGDYFASRIITRDDERSGCEKKSLDEVVGHENMVLIVDDNRDMWPNHQENLINIHAYRYFSSSSAKDDNYKSFAERKADENETNGMLARILEGLQRVHRQFFHPELEVNLAHGDARLILKMIRLKVLAGCVLFFSTSWFMGNPPEEVPFWIMAKELGAMCSLELGTAVTHMVIVDMETKEAKWAEQKKKFLVNPGWIEASYHSCRREPEHNFAVHEAFLL</sequence>
<dbReference type="SMART" id="SM00577">
    <property type="entry name" value="CPDc"/>
    <property type="match status" value="2"/>
</dbReference>
<dbReference type="PANTHER" id="PTHR23081:SF36">
    <property type="entry name" value="RNA POLYMERASE II SUBUNIT A C-TERMINAL DOMAIN PHOSPHATASE"/>
    <property type="match status" value="1"/>
</dbReference>
<dbReference type="Gene3D" id="3.40.50.1000">
    <property type="entry name" value="HAD superfamily/HAD-like"/>
    <property type="match status" value="2"/>
</dbReference>
<evidence type="ECO:0000256" key="6">
    <source>
        <dbReference type="RuleBase" id="RU366066"/>
    </source>
</evidence>
<dbReference type="InterPro" id="IPR001357">
    <property type="entry name" value="BRCT_dom"/>
</dbReference>
<dbReference type="InterPro" id="IPR004274">
    <property type="entry name" value="FCP1_dom"/>
</dbReference>
<gene>
    <name evidence="9" type="primary">CPL4_0</name>
    <name evidence="9" type="ORF">CFP56_018563</name>
</gene>
<evidence type="ECO:0000256" key="2">
    <source>
        <dbReference type="ARBA" id="ARBA00022801"/>
    </source>
</evidence>
<accession>A0AAW0M3Q4</accession>
<dbReference type="SUPFAM" id="SSF56784">
    <property type="entry name" value="HAD-like"/>
    <property type="match status" value="2"/>
</dbReference>
<evidence type="ECO:0000256" key="4">
    <source>
        <dbReference type="ARBA" id="ARBA00047761"/>
    </source>
</evidence>
<dbReference type="SMART" id="SM00292">
    <property type="entry name" value="BRCT"/>
    <property type="match status" value="2"/>
</dbReference>
<keyword evidence="3 6" id="KW-0539">Nucleus</keyword>
<dbReference type="PROSITE" id="PS50969">
    <property type="entry name" value="FCP1"/>
    <property type="match status" value="2"/>
</dbReference>
<dbReference type="InterPro" id="IPR036412">
    <property type="entry name" value="HAD-like_sf"/>
</dbReference>
<dbReference type="InterPro" id="IPR036420">
    <property type="entry name" value="BRCT_dom_sf"/>
</dbReference>
<dbReference type="PANTHER" id="PTHR23081">
    <property type="entry name" value="RNA POLYMERASE II CTD PHOSPHATASE"/>
    <property type="match status" value="1"/>
</dbReference>
<comment type="caution">
    <text evidence="9">The sequence shown here is derived from an EMBL/GenBank/DDBJ whole genome shotgun (WGS) entry which is preliminary data.</text>
</comment>
<dbReference type="AlphaFoldDB" id="A0AAW0M3Q4"/>
<evidence type="ECO:0000259" key="7">
    <source>
        <dbReference type="PROSITE" id="PS50172"/>
    </source>
</evidence>
<dbReference type="InterPro" id="IPR039189">
    <property type="entry name" value="Fcp1"/>
</dbReference>
<dbReference type="InterPro" id="IPR011947">
    <property type="entry name" value="FCP1_euk"/>
</dbReference>
<evidence type="ECO:0000256" key="1">
    <source>
        <dbReference type="ARBA" id="ARBA00004123"/>
    </source>
</evidence>
<proteinExistence type="predicted"/>
<reference evidence="9" key="3">
    <citation type="submission" date="2023-07" db="EMBL/GenBank/DDBJ databases">
        <title>An improved reference 1 genome and first organelle genomes of Quercus suber.</title>
        <authorList>
            <consortium name="Genosuber Consortium"/>
            <person name="Usie A."/>
            <person name="Serra O."/>
            <person name="Barros P."/>
        </authorList>
    </citation>
    <scope>NUCLEOTIDE SEQUENCE</scope>
    <source>
        <strain evidence="9">HL8</strain>
        <tissue evidence="9">Leaves</tissue>
    </source>
</reference>
<evidence type="ECO:0000256" key="5">
    <source>
        <dbReference type="ARBA" id="ARBA00048336"/>
    </source>
</evidence>
<dbReference type="Gene3D" id="3.40.50.10190">
    <property type="entry name" value="BRCT domain"/>
    <property type="match status" value="2"/>
</dbReference>
<reference evidence="9" key="1">
    <citation type="submission" date="2017-12" db="EMBL/GenBank/DDBJ databases">
        <authorList>
            <person name="Barbosa P."/>
            <person name="Usie A."/>
            <person name="Ramos A.M."/>
        </authorList>
    </citation>
    <scope>NUCLEOTIDE SEQUENCE</scope>
    <source>
        <strain evidence="9">HL8</strain>
        <tissue evidence="9">Leaves</tissue>
    </source>
</reference>
<dbReference type="GO" id="GO:0008420">
    <property type="term" value="F:RNA polymerase II CTD heptapeptide repeat phosphatase activity"/>
    <property type="evidence" value="ECO:0007669"/>
    <property type="project" value="UniProtKB-UniRule"/>
</dbReference>
<dbReference type="EC" id="3.1.3.16" evidence="6"/>
<feature type="domain" description="FCP1 homology" evidence="8">
    <location>
        <begin position="410"/>
        <end position="585"/>
    </location>
</feature>
<comment type="subcellular location">
    <subcellularLocation>
        <location evidence="1 6">Nucleus</location>
    </subcellularLocation>
</comment>
<comment type="catalytic activity">
    <reaction evidence="5 6">
        <text>O-phospho-L-threonyl-[protein] + H2O = L-threonyl-[protein] + phosphate</text>
        <dbReference type="Rhea" id="RHEA:47004"/>
        <dbReference type="Rhea" id="RHEA-COMP:11060"/>
        <dbReference type="Rhea" id="RHEA-COMP:11605"/>
        <dbReference type="ChEBI" id="CHEBI:15377"/>
        <dbReference type="ChEBI" id="CHEBI:30013"/>
        <dbReference type="ChEBI" id="CHEBI:43474"/>
        <dbReference type="ChEBI" id="CHEBI:61977"/>
        <dbReference type="EC" id="3.1.3.16"/>
    </reaction>
</comment>
<organism evidence="9">
    <name type="scientific">Quercus suber</name>
    <name type="common">Cork oak</name>
    <dbReference type="NCBI Taxonomy" id="58331"/>
    <lineage>
        <taxon>Eukaryota</taxon>
        <taxon>Viridiplantae</taxon>
        <taxon>Streptophyta</taxon>
        <taxon>Embryophyta</taxon>
        <taxon>Tracheophyta</taxon>
        <taxon>Spermatophyta</taxon>
        <taxon>Magnoliopsida</taxon>
        <taxon>eudicotyledons</taxon>
        <taxon>Gunneridae</taxon>
        <taxon>Pentapetalae</taxon>
        <taxon>rosids</taxon>
        <taxon>fabids</taxon>
        <taxon>Fagales</taxon>
        <taxon>Fagaceae</taxon>
        <taxon>Quercus</taxon>
    </lineage>
</organism>
<dbReference type="CDD" id="cd07521">
    <property type="entry name" value="HAD_FCP1-like"/>
    <property type="match status" value="2"/>
</dbReference>
<feature type="domain" description="BRCT" evidence="7">
    <location>
        <begin position="630"/>
        <end position="722"/>
    </location>
</feature>
<evidence type="ECO:0000259" key="8">
    <source>
        <dbReference type="PROSITE" id="PS50969"/>
    </source>
</evidence>
<dbReference type="Pfam" id="PF03031">
    <property type="entry name" value="NIF"/>
    <property type="match status" value="2"/>
</dbReference>
<keyword evidence="2 6" id="KW-0378">Hydrolase</keyword>
<dbReference type="NCBIfam" id="TIGR02250">
    <property type="entry name" value="FCP1_euk"/>
    <property type="match status" value="2"/>
</dbReference>